<reference evidence="8 9" key="1">
    <citation type="journal article" date="2012" name="Int. J. Syst. Evol. Microbiol.">
        <title>Vibrio caribbeanicus sp. nov., isolated from the marine sponge Scleritoderma cyanea.</title>
        <authorList>
            <person name="Hoffmann M."/>
            <person name="Monday S.R."/>
            <person name="Allard M.W."/>
            <person name="Strain E.A."/>
            <person name="Whittaker P."/>
            <person name="Naum M."/>
            <person name="McCarthy P.J."/>
            <person name="Lopez J.V."/>
            <person name="Fischer M."/>
            <person name="Brown E.W."/>
        </authorList>
    </citation>
    <scope>NUCLEOTIDE SEQUENCE [LARGE SCALE GENOMIC DNA]</scope>
    <source>
        <strain evidence="9">DSMZ 21326</strain>
    </source>
</reference>
<dbReference type="OrthoDB" id="8951704at2"/>
<dbReference type="InterPro" id="IPR020616">
    <property type="entry name" value="Thiolase_N"/>
</dbReference>
<dbReference type="GO" id="GO:0044281">
    <property type="term" value="P:small molecule metabolic process"/>
    <property type="evidence" value="ECO:0007669"/>
    <property type="project" value="UniProtKB-ARBA"/>
</dbReference>
<dbReference type="InterPro" id="IPR020610">
    <property type="entry name" value="Thiolase_AS"/>
</dbReference>
<dbReference type="InterPro" id="IPR020617">
    <property type="entry name" value="Thiolase_C"/>
</dbReference>
<gene>
    <name evidence="8" type="ORF">VISI1226_01095</name>
</gene>
<dbReference type="InterPro" id="IPR002155">
    <property type="entry name" value="Thiolase"/>
</dbReference>
<dbReference type="GeneID" id="95568776"/>
<dbReference type="AlphaFoldDB" id="E8M587"/>
<comment type="similarity">
    <text evidence="1 5">Belongs to the thiolase-like superfamily. Thiolase family.</text>
</comment>
<dbReference type="PROSITE" id="PS00098">
    <property type="entry name" value="THIOLASE_1"/>
    <property type="match status" value="1"/>
</dbReference>
<dbReference type="CDD" id="cd00751">
    <property type="entry name" value="thiolase"/>
    <property type="match status" value="1"/>
</dbReference>
<protein>
    <submittedName>
        <fullName evidence="8">Acetyl-CoA acetyltransferase</fullName>
    </submittedName>
</protein>
<feature type="active site" description="Acyl-thioester intermediate" evidence="4">
    <location>
        <position position="89"/>
    </location>
</feature>
<dbReference type="SUPFAM" id="SSF53901">
    <property type="entry name" value="Thiolase-like"/>
    <property type="match status" value="2"/>
</dbReference>
<dbReference type="InterPro" id="IPR016039">
    <property type="entry name" value="Thiolase-like"/>
</dbReference>
<evidence type="ECO:0000256" key="3">
    <source>
        <dbReference type="ARBA" id="ARBA00023315"/>
    </source>
</evidence>
<dbReference type="Pfam" id="PF00108">
    <property type="entry name" value="Thiolase_N"/>
    <property type="match status" value="1"/>
</dbReference>
<dbReference type="Pfam" id="PF02803">
    <property type="entry name" value="Thiolase_C"/>
    <property type="match status" value="1"/>
</dbReference>
<evidence type="ECO:0000313" key="8">
    <source>
        <dbReference type="EMBL" id="EGA70680.1"/>
    </source>
</evidence>
<evidence type="ECO:0000259" key="7">
    <source>
        <dbReference type="Pfam" id="PF02803"/>
    </source>
</evidence>
<dbReference type="PROSITE" id="PS00099">
    <property type="entry name" value="THIOLASE_3"/>
    <property type="match status" value="1"/>
</dbReference>
<dbReference type="PANTHER" id="PTHR18919:SF107">
    <property type="entry name" value="ACETYL-COA ACETYLTRANSFERASE, CYTOSOLIC"/>
    <property type="match status" value="1"/>
</dbReference>
<accession>E8M587</accession>
<feature type="domain" description="Thiolase C-terminal" evidence="7">
    <location>
        <begin position="272"/>
        <end position="400"/>
    </location>
</feature>
<proteinExistence type="inferred from homology"/>
<dbReference type="EMBL" id="AEVT01000056">
    <property type="protein sequence ID" value="EGA70680.1"/>
    <property type="molecule type" value="Genomic_DNA"/>
</dbReference>
<comment type="caution">
    <text evidence="8">The sequence shown here is derived from an EMBL/GenBank/DDBJ whole genome shotgun (WGS) entry which is preliminary data.</text>
</comment>
<feature type="active site" description="Proton acceptor" evidence="4">
    <location>
        <position position="388"/>
    </location>
</feature>
<dbReference type="RefSeq" id="WP_008075840.1">
    <property type="nucleotide sequence ID" value="NZ_AEVT01000056.1"/>
</dbReference>
<organism evidence="8 9">
    <name type="scientific">Vibrio sinaloensis DSM 21326</name>
    <dbReference type="NCBI Taxonomy" id="945550"/>
    <lineage>
        <taxon>Bacteria</taxon>
        <taxon>Pseudomonadati</taxon>
        <taxon>Pseudomonadota</taxon>
        <taxon>Gammaproteobacteria</taxon>
        <taxon>Vibrionales</taxon>
        <taxon>Vibrionaceae</taxon>
        <taxon>Vibrio</taxon>
        <taxon>Vibrio oreintalis group</taxon>
    </lineage>
</organism>
<dbReference type="FunFam" id="3.40.47.10:FF:000010">
    <property type="entry name" value="Acetyl-CoA acetyltransferase (Thiolase)"/>
    <property type="match status" value="1"/>
</dbReference>
<evidence type="ECO:0000256" key="4">
    <source>
        <dbReference type="PIRSR" id="PIRSR000429-1"/>
    </source>
</evidence>
<dbReference type="InterPro" id="IPR020613">
    <property type="entry name" value="Thiolase_CS"/>
</dbReference>
<feature type="domain" description="Thiolase N-terminal" evidence="6">
    <location>
        <begin position="5"/>
        <end position="264"/>
    </location>
</feature>
<evidence type="ECO:0000256" key="2">
    <source>
        <dbReference type="ARBA" id="ARBA00022679"/>
    </source>
</evidence>
<dbReference type="PIRSF" id="PIRSF000429">
    <property type="entry name" value="Ac-CoA_Ac_transf"/>
    <property type="match status" value="1"/>
</dbReference>
<dbReference type="NCBIfam" id="TIGR01930">
    <property type="entry name" value="AcCoA-C-Actrans"/>
    <property type="match status" value="1"/>
</dbReference>
<keyword evidence="3 5" id="KW-0012">Acyltransferase</keyword>
<dbReference type="Gene3D" id="3.40.47.10">
    <property type="match status" value="2"/>
</dbReference>
<dbReference type="eggNOG" id="COG0183">
    <property type="taxonomic scope" value="Bacteria"/>
</dbReference>
<keyword evidence="2 5" id="KW-0808">Transferase</keyword>
<evidence type="ECO:0000259" key="6">
    <source>
        <dbReference type="Pfam" id="PF00108"/>
    </source>
</evidence>
<sequence length="403" mass="42290">MTKKVYIVAAKRTAIGSFQGSLSPFSAVELGAEVIKAALSQASLSPDSVDEVIAGNVLGSGLGQGVGRQASIHAGIPAKVPAYTLNMICGSGMKSLLNGINAIRAEDANLVVSAGMESMSNASFVLDGQTRRGNKMGDISLIDTVLKDGLTDAFTGIHMGITAENIAAQYGITREEQDRFACESQAKAQRAIQAGVFDEEIVPMQVNGRKTSYQVNKDEHPREDVSFGSLAALRPAFVQDGSVTAGNASGINDGAVALILASEQAVERHQLTPLVEIVSVGQGGVAPEMMGMGPCPAIDQALKRARLTLSEIDRIELNEAFAAQALGVMHELCEQHSVTLDWFRERTNLNGGAIALGHPIGASGGRIVTTLIYEMIRSNRQLGLASLCIGGGMGTAIIVKRCE</sequence>
<feature type="active site" description="Proton acceptor" evidence="4">
    <location>
        <position position="358"/>
    </location>
</feature>
<dbReference type="InterPro" id="IPR020615">
    <property type="entry name" value="Thiolase_acyl_enz_int_AS"/>
</dbReference>
<dbReference type="PROSITE" id="PS00737">
    <property type="entry name" value="THIOLASE_2"/>
    <property type="match status" value="1"/>
</dbReference>
<dbReference type="PANTHER" id="PTHR18919">
    <property type="entry name" value="ACETYL-COA C-ACYLTRANSFERASE"/>
    <property type="match status" value="1"/>
</dbReference>
<evidence type="ECO:0000313" key="9">
    <source>
        <dbReference type="Proteomes" id="UP000006228"/>
    </source>
</evidence>
<dbReference type="GO" id="GO:0003988">
    <property type="term" value="F:acetyl-CoA C-acyltransferase activity"/>
    <property type="evidence" value="ECO:0007669"/>
    <property type="project" value="UniProtKB-ARBA"/>
</dbReference>
<dbReference type="Proteomes" id="UP000006228">
    <property type="component" value="Unassembled WGS sequence"/>
</dbReference>
<evidence type="ECO:0000256" key="1">
    <source>
        <dbReference type="ARBA" id="ARBA00010982"/>
    </source>
</evidence>
<evidence type="ECO:0000256" key="5">
    <source>
        <dbReference type="RuleBase" id="RU003557"/>
    </source>
</evidence>
<name>E8M587_PHOS4</name>